<evidence type="ECO:0000313" key="3">
    <source>
        <dbReference type="EMBL" id="MYM23640.1"/>
    </source>
</evidence>
<keyword evidence="4" id="KW-1185">Reference proteome</keyword>
<dbReference type="InterPro" id="IPR059013">
    <property type="entry name" value="DUF8168_N"/>
</dbReference>
<dbReference type="InterPro" id="IPR059012">
    <property type="entry name" value="DUF8168_C"/>
</dbReference>
<protein>
    <submittedName>
        <fullName evidence="3">Uncharacterized protein</fullName>
    </submittedName>
</protein>
<evidence type="ECO:0000313" key="4">
    <source>
        <dbReference type="Proteomes" id="UP000479335"/>
    </source>
</evidence>
<dbReference type="AlphaFoldDB" id="A0A6L8K953"/>
<evidence type="ECO:0000259" key="1">
    <source>
        <dbReference type="Pfam" id="PF26504"/>
    </source>
</evidence>
<dbReference type="RefSeq" id="WP_161007124.1">
    <property type="nucleotide sequence ID" value="NZ_WWCN01000007.1"/>
</dbReference>
<evidence type="ECO:0000259" key="2">
    <source>
        <dbReference type="Pfam" id="PF26505"/>
    </source>
</evidence>
<name>A0A6L8K953_9BURK</name>
<reference evidence="3 4" key="1">
    <citation type="submission" date="2019-12" db="EMBL/GenBank/DDBJ databases">
        <title>Novel species isolated from a subtropical stream in China.</title>
        <authorList>
            <person name="Lu H."/>
        </authorList>
    </citation>
    <scope>NUCLEOTIDE SEQUENCE [LARGE SCALE GENOMIC DNA]</scope>
    <source>
        <strain evidence="3 4">FT135W</strain>
    </source>
</reference>
<sequence>MSGKVLPERANVNLPKSVVLKILPGRAIPEGSVVVVAVICSQISIVVHSREEIADLQALAHECEGMCRMIVDCLGFLLTCGYDIEVTQVSSAGGLHVVYGVKPADFRPIPYSDENIQSVFERLLTVPRDYQLQYRRALADYREAIRSHEDTAFFCYRVVEDLRQVFVVDEQGKEAQTWNRLWEALPVAEDTRAYVKDIIRPLATGNRHGGGSSISHELRLEMLEKTSKIIAAFVDWARMPKAAPTA</sequence>
<feature type="domain" description="DUF8168" evidence="1">
    <location>
        <begin position="127"/>
        <end position="236"/>
    </location>
</feature>
<dbReference type="Pfam" id="PF26505">
    <property type="entry name" value="DUF8168_N"/>
    <property type="match status" value="1"/>
</dbReference>
<dbReference type="Proteomes" id="UP000479335">
    <property type="component" value="Unassembled WGS sequence"/>
</dbReference>
<organism evidence="3 4">
    <name type="scientific">Duganella flavida</name>
    <dbReference type="NCBI Taxonomy" id="2692175"/>
    <lineage>
        <taxon>Bacteria</taxon>
        <taxon>Pseudomonadati</taxon>
        <taxon>Pseudomonadota</taxon>
        <taxon>Betaproteobacteria</taxon>
        <taxon>Burkholderiales</taxon>
        <taxon>Oxalobacteraceae</taxon>
        <taxon>Telluria group</taxon>
        <taxon>Duganella</taxon>
    </lineage>
</organism>
<gene>
    <name evidence="3" type="ORF">GTP46_13375</name>
</gene>
<feature type="domain" description="DUF8168" evidence="2">
    <location>
        <begin position="2"/>
        <end position="91"/>
    </location>
</feature>
<proteinExistence type="predicted"/>
<dbReference type="EMBL" id="WWCN01000007">
    <property type="protein sequence ID" value="MYM23640.1"/>
    <property type="molecule type" value="Genomic_DNA"/>
</dbReference>
<comment type="caution">
    <text evidence="3">The sequence shown here is derived from an EMBL/GenBank/DDBJ whole genome shotgun (WGS) entry which is preliminary data.</text>
</comment>
<accession>A0A6L8K953</accession>
<dbReference type="Pfam" id="PF26504">
    <property type="entry name" value="DUF8168_C"/>
    <property type="match status" value="1"/>
</dbReference>